<proteinExistence type="predicted"/>
<dbReference type="Proteomes" id="UP000509513">
    <property type="component" value="Chromosome"/>
</dbReference>
<dbReference type="RefSeq" id="WP_034218415.1">
    <property type="nucleotide sequence ID" value="NZ_CP043857.1"/>
</dbReference>
<accession>A0A5J6RI77</accession>
<dbReference type="AlphaFoldDB" id="A0A5J6RI77"/>
<gene>
    <name evidence="1" type="ORF">ACBT_2174</name>
</gene>
<evidence type="ECO:0000313" key="2">
    <source>
        <dbReference type="Proteomes" id="UP000509513"/>
    </source>
</evidence>
<name>A0A5J6RI77_9BACT</name>
<dbReference type="KEGG" id="acib:ACBT_2174"/>
<sequence length="145" mass="16888">MKNKILLSLAALTALSFTACSNKIPDAEKVEWERNTALTINKEFILHKEYKVPKDPFLKNENWTYQIVAQKQGDNFFKNSEIVKTFFIAHNSQEIVLIGKEDLIKEYKKYFLDNQVTGNIKLQVINPLEKDFEKINILFFNGIKS</sequence>
<dbReference type="PROSITE" id="PS51257">
    <property type="entry name" value="PROKAR_LIPOPROTEIN"/>
    <property type="match status" value="1"/>
</dbReference>
<reference evidence="1 2" key="1">
    <citation type="submission" date="2020-05" db="EMBL/GenBank/DDBJ databases">
        <title>Complete genome sequencing of Campylobacter and Arcobacter type strains.</title>
        <authorList>
            <person name="Miller W.G."/>
            <person name="Yee E."/>
        </authorList>
    </citation>
    <scope>NUCLEOTIDE SEQUENCE [LARGE SCALE GENOMIC DNA]</scope>
    <source>
        <strain evidence="1 2">LMG 21996</strain>
    </source>
</reference>
<organism evidence="1 2">
    <name type="scientific">Aliarcobacter cibarius</name>
    <dbReference type="NCBI Taxonomy" id="255507"/>
    <lineage>
        <taxon>Bacteria</taxon>
        <taxon>Pseudomonadati</taxon>
        <taxon>Campylobacterota</taxon>
        <taxon>Epsilonproteobacteria</taxon>
        <taxon>Campylobacterales</taxon>
        <taxon>Arcobacteraceae</taxon>
        <taxon>Aliarcobacter</taxon>
    </lineage>
</organism>
<protein>
    <submittedName>
        <fullName evidence="1">Cag pathogenicity island family protein</fullName>
    </submittedName>
</protein>
<dbReference type="Pfam" id="PF13117">
    <property type="entry name" value="Cag12"/>
    <property type="match status" value="1"/>
</dbReference>
<dbReference type="EMBL" id="CP054051">
    <property type="protein sequence ID" value="QKJ28056.1"/>
    <property type="molecule type" value="Genomic_DNA"/>
</dbReference>
<evidence type="ECO:0000313" key="1">
    <source>
        <dbReference type="EMBL" id="QKJ28056.1"/>
    </source>
</evidence>
<dbReference type="InterPro" id="IPR025264">
    <property type="entry name" value="Cag12"/>
</dbReference>